<keyword evidence="2" id="KW-0808">Transferase</keyword>
<dbReference type="AlphaFoldDB" id="A0A847ETY1"/>
<keyword evidence="2" id="KW-0548">Nucleotidyltransferase</keyword>
<evidence type="ECO:0000259" key="1">
    <source>
        <dbReference type="Pfam" id="PF00899"/>
    </source>
</evidence>
<proteinExistence type="predicted"/>
<sequence>MEKEINNQEETSNLGISLTQEEFYAQLTASSSKFISPETQERFREAHILIAGVGSVGNPIAMMCARSGAENITVLDPDVVAYDNLSRQQFRVNQVGKNKAEMTADNLRDVNPFINVESFTNGLTLENAQDLVKNSDIIVDAVDIRSLDMIYELHKWAAILKKPVLVGYDLAGTAMVAVYRYDKEDIEPLKGELTQGKIDEFKIIQNAYKEEKISDAEFLSYVYDAFTGPINPLKVPVEQLKELIERDPNDGRTYQLGTTATVLSALVVESMRRIVSGEDIKEIIMVDIPSEVRRSNPNVMSKIPLLLRALSTVNIRGNQVKDLIKNLG</sequence>
<evidence type="ECO:0000313" key="2">
    <source>
        <dbReference type="EMBL" id="NLE30774.1"/>
    </source>
</evidence>
<organism evidence="2 3">
    <name type="scientific">Candidatus Dojkabacteria bacterium</name>
    <dbReference type="NCBI Taxonomy" id="2099670"/>
    <lineage>
        <taxon>Bacteria</taxon>
        <taxon>Candidatus Dojkabacteria</taxon>
    </lineage>
</organism>
<protein>
    <submittedName>
        <fullName evidence="2">ThiF family adenylyltransferase</fullName>
    </submittedName>
</protein>
<dbReference type="InterPro" id="IPR035985">
    <property type="entry name" value="Ubiquitin-activating_enz"/>
</dbReference>
<dbReference type="GO" id="GO:0061504">
    <property type="term" value="P:cyclic threonylcarbamoyladenosine biosynthetic process"/>
    <property type="evidence" value="ECO:0007669"/>
    <property type="project" value="TreeGrafter"/>
</dbReference>
<dbReference type="Gene3D" id="3.40.50.720">
    <property type="entry name" value="NAD(P)-binding Rossmann-like Domain"/>
    <property type="match status" value="1"/>
</dbReference>
<comment type="caution">
    <text evidence="2">The sequence shown here is derived from an EMBL/GenBank/DDBJ whole genome shotgun (WGS) entry which is preliminary data.</text>
</comment>
<evidence type="ECO:0000313" key="3">
    <source>
        <dbReference type="Proteomes" id="UP000554004"/>
    </source>
</evidence>
<dbReference type="InterPro" id="IPR045886">
    <property type="entry name" value="ThiF/MoeB/HesA"/>
</dbReference>
<dbReference type="Proteomes" id="UP000554004">
    <property type="component" value="Unassembled WGS sequence"/>
</dbReference>
<accession>A0A847ETY1</accession>
<dbReference type="PANTHER" id="PTHR43267">
    <property type="entry name" value="TRNA THREONYLCARBAMOYLADENOSINE DEHYDRATASE"/>
    <property type="match status" value="1"/>
</dbReference>
<gene>
    <name evidence="2" type="ORF">GX618_00660</name>
</gene>
<dbReference type="GO" id="GO:0008641">
    <property type="term" value="F:ubiquitin-like modifier activating enzyme activity"/>
    <property type="evidence" value="ECO:0007669"/>
    <property type="project" value="InterPro"/>
</dbReference>
<dbReference type="GO" id="GO:0061503">
    <property type="term" value="F:tRNA threonylcarbamoyladenosine dehydratase"/>
    <property type="evidence" value="ECO:0007669"/>
    <property type="project" value="TreeGrafter"/>
</dbReference>
<feature type="domain" description="THIF-type NAD/FAD binding fold" evidence="1">
    <location>
        <begin position="33"/>
        <end position="278"/>
    </location>
</feature>
<name>A0A847ETY1_9BACT</name>
<reference evidence="2 3" key="1">
    <citation type="journal article" date="2020" name="Biotechnol. Biofuels">
        <title>New insights from the biogas microbiome by comprehensive genome-resolved metagenomics of nearly 1600 species originating from multiple anaerobic digesters.</title>
        <authorList>
            <person name="Campanaro S."/>
            <person name="Treu L."/>
            <person name="Rodriguez-R L.M."/>
            <person name="Kovalovszki A."/>
            <person name="Ziels R.M."/>
            <person name="Maus I."/>
            <person name="Zhu X."/>
            <person name="Kougias P.G."/>
            <person name="Basile A."/>
            <person name="Luo G."/>
            <person name="Schluter A."/>
            <person name="Konstantinidis K.T."/>
            <person name="Angelidaki I."/>
        </authorList>
    </citation>
    <scope>NUCLEOTIDE SEQUENCE [LARGE SCALE GENOMIC DNA]</scope>
    <source>
        <strain evidence="2">AS06rmzACSIP_421</strain>
    </source>
</reference>
<dbReference type="InterPro" id="IPR000594">
    <property type="entry name" value="ThiF_NAD_FAD-bd"/>
</dbReference>
<dbReference type="EMBL" id="JAAZAL010000023">
    <property type="protein sequence ID" value="NLE30774.1"/>
    <property type="molecule type" value="Genomic_DNA"/>
</dbReference>
<dbReference type="GO" id="GO:0016779">
    <property type="term" value="F:nucleotidyltransferase activity"/>
    <property type="evidence" value="ECO:0007669"/>
    <property type="project" value="UniProtKB-KW"/>
</dbReference>
<dbReference type="SUPFAM" id="SSF69572">
    <property type="entry name" value="Activating enzymes of the ubiquitin-like proteins"/>
    <property type="match status" value="1"/>
</dbReference>
<dbReference type="PANTHER" id="PTHR43267:SF3">
    <property type="entry name" value="THIF PROTEIN"/>
    <property type="match status" value="1"/>
</dbReference>
<dbReference type="Pfam" id="PF00899">
    <property type="entry name" value="ThiF"/>
    <property type="match status" value="1"/>
</dbReference>